<dbReference type="RefSeq" id="WP_010979107.1">
    <property type="nucleotide sequence ID" value="NZ_BAABQO010000031.1"/>
</dbReference>
<sequence length="160" mass="18709">MEIPRLLEEALRKEAFEKGIDEELLLIDKLLRDLDPSTRFTLYKEKANELLSEAKKYLESGDLIQASEKAWGACASIVKAYAEKKGLEHYRHRQLEEVMSKLISTEKDEKLVSDWSICLRLHSNFYEGFMTTEDVKLSLLKVEEFVEVMNRIMEREFKGT</sequence>
<comment type="caution">
    <text evidence="1">The sequence shown here is derived from an EMBL/GenBank/DDBJ whole genome shotgun (WGS) entry which is preliminary data.</text>
</comment>
<evidence type="ECO:0000313" key="2">
    <source>
        <dbReference type="Proteomes" id="UP000646844"/>
    </source>
</evidence>
<gene>
    <name evidence="1" type="ORF">HA332_09005</name>
</gene>
<accession>A0A832WF25</accession>
<dbReference type="Gene3D" id="1.20.120.330">
    <property type="entry name" value="Nucleotidyltransferases domain 2"/>
    <property type="match status" value="1"/>
</dbReference>
<dbReference type="Pfam" id="PF05942">
    <property type="entry name" value="PaREP1"/>
    <property type="match status" value="1"/>
</dbReference>
<evidence type="ECO:0000313" key="1">
    <source>
        <dbReference type="EMBL" id="HII74493.1"/>
    </source>
</evidence>
<dbReference type="Proteomes" id="UP000646844">
    <property type="component" value="Unassembled WGS sequence"/>
</dbReference>
<proteinExistence type="predicted"/>
<dbReference type="OMA" id="HANFYRN"/>
<dbReference type="PANTHER" id="PTHR34237">
    <property type="entry name" value="PAREP8-RELATED"/>
    <property type="match status" value="1"/>
</dbReference>
<name>A0A832WF25_9CREN</name>
<reference evidence="1" key="1">
    <citation type="journal article" date="2020" name="bioRxiv">
        <title>A rank-normalized archaeal taxonomy based on genome phylogeny resolves widespread incomplete and uneven classifications.</title>
        <authorList>
            <person name="Rinke C."/>
            <person name="Chuvochina M."/>
            <person name="Mussig A.J."/>
            <person name="Chaumeil P.-A."/>
            <person name="Waite D.W."/>
            <person name="Whitman W.B."/>
            <person name="Parks D.H."/>
            <person name="Hugenholtz P."/>
        </authorList>
    </citation>
    <scope>NUCLEOTIDE SEQUENCE</scope>
    <source>
        <strain evidence="1">UBA8838</strain>
    </source>
</reference>
<dbReference type="InterPro" id="IPR010268">
    <property type="entry name" value="PaREP1"/>
</dbReference>
<dbReference type="PANTHER" id="PTHR34237:SF1">
    <property type="entry name" value="PAREP8"/>
    <property type="match status" value="1"/>
</dbReference>
<dbReference type="GeneID" id="1459079"/>
<organism evidence="1 2">
    <name type="scientific">Sulfurisphaera tokodaii</name>
    <dbReference type="NCBI Taxonomy" id="111955"/>
    <lineage>
        <taxon>Archaea</taxon>
        <taxon>Thermoproteota</taxon>
        <taxon>Thermoprotei</taxon>
        <taxon>Sulfolobales</taxon>
        <taxon>Sulfolobaceae</taxon>
        <taxon>Sulfurisphaera</taxon>
    </lineage>
</organism>
<dbReference type="AlphaFoldDB" id="A0A832WF25"/>
<protein>
    <submittedName>
        <fullName evidence="1">HEPN domain-containing protein</fullName>
    </submittedName>
</protein>
<dbReference type="EMBL" id="DUJO01000044">
    <property type="protein sequence ID" value="HII74493.1"/>
    <property type="molecule type" value="Genomic_DNA"/>
</dbReference>